<dbReference type="AlphaFoldDB" id="A0A0C2ZHB0"/>
<dbReference type="InterPro" id="IPR041457">
    <property type="entry name" value="CxC2_KDZ-assoc"/>
</dbReference>
<evidence type="ECO:0000313" key="2">
    <source>
        <dbReference type="EMBL" id="KIM52192.1"/>
    </source>
</evidence>
<protein>
    <recommendedName>
        <fullName evidence="1">CxC2-like cysteine cluster KDZ transposase-associated domain-containing protein</fullName>
    </recommendedName>
</protein>
<dbReference type="Proteomes" id="UP000053989">
    <property type="component" value="Unassembled WGS sequence"/>
</dbReference>
<sequence length="71" mass="8174">CRCNDAKVPDRHLQLLKFDVFPSSVIKPQTAFTFDMLDHFLIYALECKLLPEASIKNSADCLIMPFQIPFQ</sequence>
<organism evidence="2 3">
    <name type="scientific">Scleroderma citrinum Foug A</name>
    <dbReference type="NCBI Taxonomy" id="1036808"/>
    <lineage>
        <taxon>Eukaryota</taxon>
        <taxon>Fungi</taxon>
        <taxon>Dikarya</taxon>
        <taxon>Basidiomycota</taxon>
        <taxon>Agaricomycotina</taxon>
        <taxon>Agaricomycetes</taxon>
        <taxon>Agaricomycetidae</taxon>
        <taxon>Boletales</taxon>
        <taxon>Sclerodermatineae</taxon>
        <taxon>Sclerodermataceae</taxon>
        <taxon>Scleroderma</taxon>
    </lineage>
</organism>
<name>A0A0C2ZHB0_9AGAM</name>
<proteinExistence type="predicted"/>
<gene>
    <name evidence="2" type="ORF">SCLCIDRAFT_141699</name>
</gene>
<dbReference type="EMBL" id="KN822220">
    <property type="protein sequence ID" value="KIM52192.1"/>
    <property type="molecule type" value="Genomic_DNA"/>
</dbReference>
<feature type="domain" description="CxC2-like cysteine cluster KDZ transposase-associated" evidence="1">
    <location>
        <begin position="1"/>
        <end position="49"/>
    </location>
</feature>
<evidence type="ECO:0000259" key="1">
    <source>
        <dbReference type="Pfam" id="PF18803"/>
    </source>
</evidence>
<evidence type="ECO:0000313" key="3">
    <source>
        <dbReference type="Proteomes" id="UP000053989"/>
    </source>
</evidence>
<accession>A0A0C2ZHB0</accession>
<reference evidence="2 3" key="1">
    <citation type="submission" date="2014-04" db="EMBL/GenBank/DDBJ databases">
        <authorList>
            <consortium name="DOE Joint Genome Institute"/>
            <person name="Kuo A."/>
            <person name="Kohler A."/>
            <person name="Nagy L.G."/>
            <person name="Floudas D."/>
            <person name="Copeland A."/>
            <person name="Barry K.W."/>
            <person name="Cichocki N."/>
            <person name="Veneault-Fourrey C."/>
            <person name="LaButti K."/>
            <person name="Lindquist E.A."/>
            <person name="Lipzen A."/>
            <person name="Lundell T."/>
            <person name="Morin E."/>
            <person name="Murat C."/>
            <person name="Sun H."/>
            <person name="Tunlid A."/>
            <person name="Henrissat B."/>
            <person name="Grigoriev I.V."/>
            <person name="Hibbett D.S."/>
            <person name="Martin F."/>
            <person name="Nordberg H.P."/>
            <person name="Cantor M.N."/>
            <person name="Hua S.X."/>
        </authorList>
    </citation>
    <scope>NUCLEOTIDE SEQUENCE [LARGE SCALE GENOMIC DNA]</scope>
    <source>
        <strain evidence="2 3">Foug A</strain>
    </source>
</reference>
<keyword evidence="3" id="KW-1185">Reference proteome</keyword>
<feature type="non-terminal residue" evidence="2">
    <location>
        <position position="1"/>
    </location>
</feature>
<dbReference type="Pfam" id="PF18803">
    <property type="entry name" value="CxC2"/>
    <property type="match status" value="1"/>
</dbReference>
<reference evidence="3" key="2">
    <citation type="submission" date="2015-01" db="EMBL/GenBank/DDBJ databases">
        <title>Evolutionary Origins and Diversification of the Mycorrhizal Mutualists.</title>
        <authorList>
            <consortium name="DOE Joint Genome Institute"/>
            <consortium name="Mycorrhizal Genomics Consortium"/>
            <person name="Kohler A."/>
            <person name="Kuo A."/>
            <person name="Nagy L.G."/>
            <person name="Floudas D."/>
            <person name="Copeland A."/>
            <person name="Barry K.W."/>
            <person name="Cichocki N."/>
            <person name="Veneault-Fourrey C."/>
            <person name="LaButti K."/>
            <person name="Lindquist E.A."/>
            <person name="Lipzen A."/>
            <person name="Lundell T."/>
            <person name="Morin E."/>
            <person name="Murat C."/>
            <person name="Riley R."/>
            <person name="Ohm R."/>
            <person name="Sun H."/>
            <person name="Tunlid A."/>
            <person name="Henrissat B."/>
            <person name="Grigoriev I.V."/>
            <person name="Hibbett D.S."/>
            <person name="Martin F."/>
        </authorList>
    </citation>
    <scope>NUCLEOTIDE SEQUENCE [LARGE SCALE GENOMIC DNA]</scope>
    <source>
        <strain evidence="3">Foug A</strain>
    </source>
</reference>
<dbReference type="HOGENOM" id="CLU_2747143_0_0_1"/>
<dbReference type="InParanoid" id="A0A0C2ZHB0"/>
<dbReference type="OrthoDB" id="3149508at2759"/>